<evidence type="ECO:0000313" key="6">
    <source>
        <dbReference type="EMBL" id="SCY58408.1"/>
    </source>
</evidence>
<accession>A0A1G5H641</accession>
<dbReference type="GO" id="GO:0000155">
    <property type="term" value="F:phosphorelay sensor kinase activity"/>
    <property type="evidence" value="ECO:0007669"/>
    <property type="project" value="InterPro"/>
</dbReference>
<dbReference type="SMART" id="SM00387">
    <property type="entry name" value="HATPase_c"/>
    <property type="match status" value="1"/>
</dbReference>
<dbReference type="Gene3D" id="1.25.40.10">
    <property type="entry name" value="Tetratricopeptide repeat domain"/>
    <property type="match status" value="2"/>
</dbReference>
<keyword evidence="7" id="KW-1185">Reference proteome</keyword>
<dbReference type="EMBL" id="FMVF01000007">
    <property type="protein sequence ID" value="SCY58408.1"/>
    <property type="molecule type" value="Genomic_DNA"/>
</dbReference>
<dbReference type="Gene3D" id="1.20.5.1930">
    <property type="match status" value="1"/>
</dbReference>
<dbReference type="CDD" id="cd16917">
    <property type="entry name" value="HATPase_UhpB-NarQ-NarX-like"/>
    <property type="match status" value="1"/>
</dbReference>
<dbReference type="PANTHER" id="PTHR24421">
    <property type="entry name" value="NITRATE/NITRITE SENSOR PROTEIN NARX-RELATED"/>
    <property type="match status" value="1"/>
</dbReference>
<keyword evidence="1" id="KW-0808">Transferase</keyword>
<dbReference type="AlphaFoldDB" id="A0A1G5H641"/>
<feature type="domain" description="Histidine kinase" evidence="5">
    <location>
        <begin position="583"/>
        <end position="670"/>
    </location>
</feature>
<dbReference type="InterPro" id="IPR050482">
    <property type="entry name" value="Sensor_HK_TwoCompSys"/>
</dbReference>
<keyword evidence="2 6" id="KW-0418">Kinase</keyword>
<evidence type="ECO:0000256" key="3">
    <source>
        <dbReference type="ARBA" id="ARBA00023012"/>
    </source>
</evidence>
<dbReference type="PROSITE" id="PS50109">
    <property type="entry name" value="HIS_KIN"/>
    <property type="match status" value="1"/>
</dbReference>
<organism evidence="6 7">
    <name type="scientific">Flavobacterium caeni</name>
    <dbReference type="NCBI Taxonomy" id="490189"/>
    <lineage>
        <taxon>Bacteria</taxon>
        <taxon>Pseudomonadati</taxon>
        <taxon>Bacteroidota</taxon>
        <taxon>Flavobacteriia</taxon>
        <taxon>Flavobacteriales</taxon>
        <taxon>Flavobacteriaceae</taxon>
        <taxon>Flavobacterium</taxon>
    </lineage>
</organism>
<reference evidence="6 7" key="1">
    <citation type="submission" date="2016-10" db="EMBL/GenBank/DDBJ databases">
        <authorList>
            <person name="de Groot N.N."/>
        </authorList>
    </citation>
    <scope>NUCLEOTIDE SEQUENCE [LARGE SCALE GENOMIC DNA]</scope>
    <source>
        <strain evidence="6 7">CGMCC 1.7031</strain>
    </source>
</reference>
<keyword evidence="4" id="KW-1133">Transmembrane helix</keyword>
<dbReference type="SUPFAM" id="SSF48452">
    <property type="entry name" value="TPR-like"/>
    <property type="match status" value="2"/>
</dbReference>
<dbReference type="InterPro" id="IPR036890">
    <property type="entry name" value="HATPase_C_sf"/>
</dbReference>
<feature type="transmembrane region" description="Helical" evidence="4">
    <location>
        <begin position="415"/>
        <end position="432"/>
    </location>
</feature>
<dbReference type="InterPro" id="IPR011990">
    <property type="entry name" value="TPR-like_helical_dom_sf"/>
</dbReference>
<dbReference type="STRING" id="490189.SAMN02927903_01752"/>
<gene>
    <name evidence="6" type="ORF">SAMN02927903_01752</name>
</gene>
<protein>
    <submittedName>
        <fullName evidence="6">Signal transduction histidine kinase</fullName>
    </submittedName>
</protein>
<dbReference type="Proteomes" id="UP000199354">
    <property type="component" value="Unassembled WGS sequence"/>
</dbReference>
<keyword evidence="3" id="KW-0902">Two-component regulatory system</keyword>
<evidence type="ECO:0000256" key="4">
    <source>
        <dbReference type="SAM" id="Phobius"/>
    </source>
</evidence>
<dbReference type="InterPro" id="IPR005467">
    <property type="entry name" value="His_kinase_dom"/>
</dbReference>
<keyword evidence="4" id="KW-0812">Transmembrane</keyword>
<dbReference type="Pfam" id="PF07730">
    <property type="entry name" value="HisKA_3"/>
    <property type="match status" value="1"/>
</dbReference>
<dbReference type="GO" id="GO:0046983">
    <property type="term" value="F:protein dimerization activity"/>
    <property type="evidence" value="ECO:0007669"/>
    <property type="project" value="InterPro"/>
</dbReference>
<dbReference type="Pfam" id="PF02518">
    <property type="entry name" value="HATPase_c"/>
    <property type="match status" value="1"/>
</dbReference>
<evidence type="ECO:0000313" key="7">
    <source>
        <dbReference type="Proteomes" id="UP000199354"/>
    </source>
</evidence>
<name>A0A1G5H641_9FLAO</name>
<dbReference type="SUPFAM" id="SSF55874">
    <property type="entry name" value="ATPase domain of HSP90 chaperone/DNA topoisomerase II/histidine kinase"/>
    <property type="match status" value="1"/>
</dbReference>
<dbReference type="Gene3D" id="3.30.565.10">
    <property type="entry name" value="Histidine kinase-like ATPase, C-terminal domain"/>
    <property type="match status" value="1"/>
</dbReference>
<evidence type="ECO:0000256" key="2">
    <source>
        <dbReference type="ARBA" id="ARBA00022777"/>
    </source>
</evidence>
<keyword evidence="4" id="KW-0472">Membrane</keyword>
<proteinExistence type="predicted"/>
<dbReference type="InterPro" id="IPR003594">
    <property type="entry name" value="HATPase_dom"/>
</dbReference>
<evidence type="ECO:0000259" key="5">
    <source>
        <dbReference type="PROSITE" id="PS50109"/>
    </source>
</evidence>
<sequence length="672" mass="77048">MIFFIILAVGCKQAKEIDANESPSSDSVYHYLTSAKRKDLSATVRIENTNKAFRILTAKENTKSTRNDLNTVAQLYYDLRQESKAIEVATKVVESSISVKDSLNIARGYNTLGNQFIDKGANDSAYYFFLKAEKLFSPTRDSIYLAKNYIDKAFVQLYESDYSGCELSCIQALSFYKSSSYVQNQYNAFNLIGISSNELKNFDNALIYHRKALDFVNRYPEISQSKVHYRSSTYNNIGYVYQNLNNHREAIKNFNLGLAERNLLKDNPLVYAALTDNLAYSKFKLKEYQDLPRLFFEALKIREVNKLYSGVVASKLHLSEFYVAKSDSLSAQKMAYEAFLLAKKSRISGDLLGSLKQLSAVEQKNASLYSKEYIRISDSIQNEERKAKDKFARIAFETDEIISQKDKLAEQNRNLVYFFIGTLLIGVLLFVIRNQRAKNRELLLVQAQQKANEEIYSLMISQQRTIEESREKEKKRIAQELHDGVLGRLFGARLNLDSLNKLADDDAIESRFNYLNELKNIEQDIREISHDLNREKHALINNFLAIVNNLLEEQKSSHSPGIEWTIDEKIKWDNIDNALKINIFRILQESLQNINKYANAENIFVKIGKNYEKMELEITDDGIGFDVSIKKKGIGLQNIESRVKESGGDLMIKSKKGKGTKIFIDFTLGQNL</sequence>
<dbReference type="InterPro" id="IPR019734">
    <property type="entry name" value="TPR_rpt"/>
</dbReference>
<evidence type="ECO:0000256" key="1">
    <source>
        <dbReference type="ARBA" id="ARBA00022679"/>
    </source>
</evidence>
<dbReference type="SMART" id="SM00028">
    <property type="entry name" value="TPR"/>
    <property type="match status" value="3"/>
</dbReference>
<dbReference type="InterPro" id="IPR011712">
    <property type="entry name" value="Sig_transdc_His_kin_sub3_dim/P"/>
</dbReference>
<dbReference type="GO" id="GO:0016020">
    <property type="term" value="C:membrane"/>
    <property type="evidence" value="ECO:0007669"/>
    <property type="project" value="InterPro"/>
</dbReference>